<feature type="transmembrane region" description="Helical" evidence="7">
    <location>
        <begin position="324"/>
        <end position="348"/>
    </location>
</feature>
<sequence>MDKEATIKKVISGFAWEGSTKLIIQTLTWVSTILVARILSPEDYGVVAISGVFTGFLFIVTDMGFMSSLINMKEVEQEDYDSVFWLNVLLSLALFILLFLMAPVLAGFYRSEVLVDIIRVSALVLPLRSLKIVPLAIAMRSMNFKYRALVEMLGQFVTAASSIYMAYNGYGVWTLVYAVIIGQAVVAAAYLPLMKGIPALILNFDRIKKIVPYGMFITGSDILGFITKRSDVMIIGLFLPEKIVGYYSMGFHLATMPLDKIGALFNRVAFPAISRAKDQTPFARSLFTNMHKYLLVIAYPVLIGMAMLAEELVVLLLTDKWLPVVPVIQALCVLNLLRVSGMLMPFVVSGLGYAEKTFNYALLSSIVLPIAFVVGVQFGLEGVLVGWFVAYPIFYIFLLLILLAKLEMSVRAFLETFRSSVSCTIIMAIIIYISKPYIDAGNEMLDLALLVMLGMSAYFVSYFILFKSELLKLRNKIKEIRNGKVSKEA</sequence>
<evidence type="ECO:0000256" key="4">
    <source>
        <dbReference type="ARBA" id="ARBA00022692"/>
    </source>
</evidence>
<evidence type="ECO:0000256" key="1">
    <source>
        <dbReference type="ARBA" id="ARBA00004651"/>
    </source>
</evidence>
<gene>
    <name evidence="8" type="ORF">MNBD_GAMMA05-1248</name>
</gene>
<dbReference type="EMBL" id="UOFE01000035">
    <property type="protein sequence ID" value="VAW53746.1"/>
    <property type="molecule type" value="Genomic_DNA"/>
</dbReference>
<name>A0A3B0XAB8_9ZZZZ</name>
<feature type="transmembrane region" description="Helical" evidence="7">
    <location>
        <begin position="416"/>
        <end position="435"/>
    </location>
</feature>
<feature type="transmembrane region" description="Helical" evidence="7">
    <location>
        <begin position="447"/>
        <end position="466"/>
    </location>
</feature>
<comment type="subcellular location">
    <subcellularLocation>
        <location evidence="1">Cell membrane</location>
        <topology evidence="1">Multi-pass membrane protein</topology>
    </subcellularLocation>
</comment>
<keyword evidence="6 7" id="KW-0472">Membrane</keyword>
<dbReference type="GO" id="GO:0005886">
    <property type="term" value="C:plasma membrane"/>
    <property type="evidence" value="ECO:0007669"/>
    <property type="project" value="UniProtKB-SubCell"/>
</dbReference>
<feature type="transmembrane region" description="Helical" evidence="7">
    <location>
        <begin position="149"/>
        <end position="167"/>
    </location>
</feature>
<dbReference type="PANTHER" id="PTHR30250">
    <property type="entry name" value="PST FAMILY PREDICTED COLANIC ACID TRANSPORTER"/>
    <property type="match status" value="1"/>
</dbReference>
<feature type="transmembrane region" description="Helical" evidence="7">
    <location>
        <begin position="173"/>
        <end position="193"/>
    </location>
</feature>
<keyword evidence="4 7" id="KW-0812">Transmembrane</keyword>
<dbReference type="PANTHER" id="PTHR30250:SF10">
    <property type="entry name" value="LIPOPOLYSACCHARIDE BIOSYNTHESIS PROTEIN WZXC"/>
    <property type="match status" value="1"/>
</dbReference>
<feature type="transmembrane region" description="Helical" evidence="7">
    <location>
        <begin position="360"/>
        <end position="378"/>
    </location>
</feature>
<evidence type="ECO:0000256" key="3">
    <source>
        <dbReference type="ARBA" id="ARBA00022475"/>
    </source>
</evidence>
<reference evidence="8" key="1">
    <citation type="submission" date="2018-06" db="EMBL/GenBank/DDBJ databases">
        <authorList>
            <person name="Zhirakovskaya E."/>
        </authorList>
    </citation>
    <scope>NUCLEOTIDE SEQUENCE</scope>
</reference>
<dbReference type="CDD" id="cd13127">
    <property type="entry name" value="MATE_tuaB_like"/>
    <property type="match status" value="1"/>
</dbReference>
<accession>A0A3B0XAB8</accession>
<evidence type="ECO:0000256" key="5">
    <source>
        <dbReference type="ARBA" id="ARBA00022989"/>
    </source>
</evidence>
<proteinExistence type="inferred from homology"/>
<feature type="transmembrane region" description="Helical" evidence="7">
    <location>
        <begin position="293"/>
        <end position="318"/>
    </location>
</feature>
<comment type="similarity">
    <text evidence="2">Belongs to the polysaccharide synthase family.</text>
</comment>
<protein>
    <submittedName>
        <fullName evidence="8">Lipopolysaccharide biosynthesis protein WzxC</fullName>
    </submittedName>
</protein>
<feature type="transmembrane region" description="Helical" evidence="7">
    <location>
        <begin position="384"/>
        <end position="404"/>
    </location>
</feature>
<dbReference type="InterPro" id="IPR050833">
    <property type="entry name" value="Poly_Biosynth_Transport"/>
</dbReference>
<evidence type="ECO:0000313" key="8">
    <source>
        <dbReference type="EMBL" id="VAW53746.1"/>
    </source>
</evidence>
<evidence type="ECO:0000256" key="6">
    <source>
        <dbReference type="ARBA" id="ARBA00023136"/>
    </source>
</evidence>
<feature type="transmembrane region" description="Helical" evidence="7">
    <location>
        <begin position="82"/>
        <end position="105"/>
    </location>
</feature>
<dbReference type="Pfam" id="PF13440">
    <property type="entry name" value="Polysacc_synt_3"/>
    <property type="match status" value="1"/>
</dbReference>
<feature type="transmembrane region" description="Helical" evidence="7">
    <location>
        <begin position="46"/>
        <end position="70"/>
    </location>
</feature>
<keyword evidence="3" id="KW-1003">Cell membrane</keyword>
<evidence type="ECO:0000256" key="7">
    <source>
        <dbReference type="SAM" id="Phobius"/>
    </source>
</evidence>
<evidence type="ECO:0000256" key="2">
    <source>
        <dbReference type="ARBA" id="ARBA00007430"/>
    </source>
</evidence>
<keyword evidence="5 7" id="KW-1133">Transmembrane helix</keyword>
<organism evidence="8">
    <name type="scientific">hydrothermal vent metagenome</name>
    <dbReference type="NCBI Taxonomy" id="652676"/>
    <lineage>
        <taxon>unclassified sequences</taxon>
        <taxon>metagenomes</taxon>
        <taxon>ecological metagenomes</taxon>
    </lineage>
</organism>
<dbReference type="AlphaFoldDB" id="A0A3B0XAB8"/>